<accession>A0A224Y0M0</accession>
<name>A0A224Y0M0_9HEMI</name>
<proteinExistence type="predicted"/>
<organism evidence="1">
    <name type="scientific">Panstrongylus lignarius</name>
    <dbReference type="NCBI Taxonomy" id="156445"/>
    <lineage>
        <taxon>Eukaryota</taxon>
        <taxon>Metazoa</taxon>
        <taxon>Ecdysozoa</taxon>
        <taxon>Arthropoda</taxon>
        <taxon>Hexapoda</taxon>
        <taxon>Insecta</taxon>
        <taxon>Pterygota</taxon>
        <taxon>Neoptera</taxon>
        <taxon>Paraneoptera</taxon>
        <taxon>Hemiptera</taxon>
        <taxon>Heteroptera</taxon>
        <taxon>Panheteroptera</taxon>
        <taxon>Cimicomorpha</taxon>
        <taxon>Reduviidae</taxon>
        <taxon>Triatominae</taxon>
        <taxon>Panstrongylus</taxon>
    </lineage>
</organism>
<dbReference type="AlphaFoldDB" id="A0A224Y0M0"/>
<sequence length="72" mass="8195">MPTKILLMVCNTNTFFPFYNLYCLSLSLLPSLSSFIVPCCQSVFTISLYTILNAPDCADIKMCCDKCSLWYM</sequence>
<protein>
    <submittedName>
        <fullName evidence="1">Uncharacterized protein</fullName>
    </submittedName>
</protein>
<reference evidence="1" key="1">
    <citation type="journal article" date="2018" name="PLoS Negl. Trop. Dis.">
        <title>An insight into the salivary gland and fat body transcriptome of Panstrongylus lignarius (Hemiptera: Heteroptera), the main vector of Chagas disease in Peru.</title>
        <authorList>
            <person name="Nevoa J.C."/>
            <person name="Mendes M.T."/>
            <person name="da Silva M.V."/>
            <person name="Soares S.C."/>
            <person name="Oliveira C.J.F."/>
            <person name="Ribeiro J.M.C."/>
        </authorList>
    </citation>
    <scope>NUCLEOTIDE SEQUENCE</scope>
</reference>
<dbReference type="EMBL" id="GFTR01000428">
    <property type="protein sequence ID" value="JAW15998.1"/>
    <property type="molecule type" value="Transcribed_RNA"/>
</dbReference>
<evidence type="ECO:0000313" key="1">
    <source>
        <dbReference type="EMBL" id="JAW15998.1"/>
    </source>
</evidence>